<comment type="caution">
    <text evidence="1">The sequence shown here is derived from an EMBL/GenBank/DDBJ whole genome shotgun (WGS) entry which is preliminary data.</text>
</comment>
<name>A0A2T1NCQ4_9FLAO</name>
<evidence type="ECO:0000313" key="2">
    <source>
        <dbReference type="Proteomes" id="UP000238426"/>
    </source>
</evidence>
<dbReference type="AlphaFoldDB" id="A0A2T1NCQ4"/>
<evidence type="ECO:0000313" key="1">
    <source>
        <dbReference type="EMBL" id="PSG90223.1"/>
    </source>
</evidence>
<reference evidence="1 2" key="1">
    <citation type="submission" date="2018-03" db="EMBL/GenBank/DDBJ databases">
        <title>Mesoflavibacter sp. HG37 and Mesoflavibacter sp. HG96 sp.nov., two marine bacteria isolated from seawater of Western Pacific Ocean.</title>
        <authorList>
            <person name="Cheng H."/>
            <person name="Wu Y.-H."/>
            <person name="Guo L.-L."/>
            <person name="Xu X.-W."/>
        </authorList>
    </citation>
    <scope>NUCLEOTIDE SEQUENCE [LARGE SCALE GENOMIC DNA]</scope>
    <source>
        <strain evidence="1 2">KCTC 32269</strain>
    </source>
</reference>
<protein>
    <submittedName>
        <fullName evidence="1">Uncharacterized protein</fullName>
    </submittedName>
</protein>
<dbReference type="RefSeq" id="WP_106462364.1">
    <property type="nucleotide sequence ID" value="NZ_PXOQ01000007.1"/>
</dbReference>
<accession>A0A2T1NCQ4</accession>
<proteinExistence type="predicted"/>
<dbReference type="EMBL" id="PXOQ01000007">
    <property type="protein sequence ID" value="PSG90223.1"/>
    <property type="molecule type" value="Genomic_DNA"/>
</dbReference>
<organism evidence="1 2">
    <name type="scientific">Aurantibacter aestuarii</name>
    <dbReference type="NCBI Taxonomy" id="1266046"/>
    <lineage>
        <taxon>Bacteria</taxon>
        <taxon>Pseudomonadati</taxon>
        <taxon>Bacteroidota</taxon>
        <taxon>Flavobacteriia</taxon>
        <taxon>Flavobacteriales</taxon>
        <taxon>Flavobacteriaceae</taxon>
        <taxon>Aurantibacter</taxon>
    </lineage>
</organism>
<sequence>MKIYGLLTIIFSLAVLTTCSTNKNKNANNALLFEKDALIKINQVTYQKQVAGKEEVGESYKLMVDILSNPKNSELDSIYFRGLKGKLKLQNNSYTAVLNGPSNRDLIMSENQIEELENELPDISKMPFNLNDKECVISYIENSRTKFLKTTKLKELPATYYPSTPPKK</sequence>
<keyword evidence="2" id="KW-1185">Reference proteome</keyword>
<dbReference type="OrthoDB" id="1364277at2"/>
<dbReference type="Proteomes" id="UP000238426">
    <property type="component" value="Unassembled WGS sequence"/>
</dbReference>
<gene>
    <name evidence="1" type="ORF">C7H52_02795</name>
</gene>